<evidence type="ECO:0000313" key="4">
    <source>
        <dbReference type="EMBL" id="CAG8588934.1"/>
    </source>
</evidence>
<sequence length="65" mass="7653">MNLTKNFAEYRDILHNINPPCIPFFGLYLTDLTFIEDENPNYLKNSNKLINFAKRMKTAEVICKI</sequence>
<name>A0A9N9C304_9GLOM</name>
<evidence type="ECO:0000256" key="1">
    <source>
        <dbReference type="ARBA" id="ARBA00022658"/>
    </source>
</evidence>
<dbReference type="EMBL" id="CAJVPQ010002241">
    <property type="protein sequence ID" value="CAG8588934.1"/>
    <property type="molecule type" value="Genomic_DNA"/>
</dbReference>
<dbReference type="PROSITE" id="PS00720">
    <property type="entry name" value="RASGEF"/>
    <property type="match status" value="1"/>
</dbReference>
<evidence type="ECO:0000313" key="5">
    <source>
        <dbReference type="Proteomes" id="UP000789570"/>
    </source>
</evidence>
<keyword evidence="1 2" id="KW-0344">Guanine-nucleotide releasing factor</keyword>
<evidence type="ECO:0000259" key="3">
    <source>
        <dbReference type="PROSITE" id="PS50009"/>
    </source>
</evidence>
<dbReference type="AlphaFoldDB" id="A0A9N9C304"/>
<reference evidence="4" key="1">
    <citation type="submission" date="2021-06" db="EMBL/GenBank/DDBJ databases">
        <authorList>
            <person name="Kallberg Y."/>
            <person name="Tangrot J."/>
            <person name="Rosling A."/>
        </authorList>
    </citation>
    <scope>NUCLEOTIDE SEQUENCE</scope>
    <source>
        <strain evidence="4">UK204</strain>
    </source>
</reference>
<dbReference type="PROSITE" id="PS50009">
    <property type="entry name" value="RASGEF_CAT"/>
    <property type="match status" value="1"/>
</dbReference>
<proteinExistence type="predicted"/>
<protein>
    <submittedName>
        <fullName evidence="4">10173_t:CDS:1</fullName>
    </submittedName>
</protein>
<dbReference type="InterPro" id="IPR008937">
    <property type="entry name" value="Ras-like_GEF"/>
</dbReference>
<feature type="domain" description="Ras-GEF" evidence="3">
    <location>
        <begin position="1"/>
        <end position="65"/>
    </location>
</feature>
<dbReference type="SUPFAM" id="SSF48366">
    <property type="entry name" value="Ras GEF"/>
    <property type="match status" value="1"/>
</dbReference>
<accession>A0A9N9C304</accession>
<dbReference type="PANTHER" id="PTHR23113:SF368">
    <property type="entry name" value="CELL DIVISION CONTROL PROTEIN 25"/>
    <property type="match status" value="1"/>
</dbReference>
<dbReference type="Gene3D" id="1.10.840.10">
    <property type="entry name" value="Ras guanine-nucleotide exchange factors catalytic domain"/>
    <property type="match status" value="1"/>
</dbReference>
<dbReference type="GO" id="GO:0007265">
    <property type="term" value="P:Ras protein signal transduction"/>
    <property type="evidence" value="ECO:0007669"/>
    <property type="project" value="TreeGrafter"/>
</dbReference>
<dbReference type="Pfam" id="PF00617">
    <property type="entry name" value="RasGEF"/>
    <property type="match status" value="1"/>
</dbReference>
<dbReference type="GO" id="GO:0005085">
    <property type="term" value="F:guanyl-nucleotide exchange factor activity"/>
    <property type="evidence" value="ECO:0007669"/>
    <property type="project" value="UniProtKB-KW"/>
</dbReference>
<comment type="caution">
    <text evidence="4">The sequence shown here is derived from an EMBL/GenBank/DDBJ whole genome shotgun (WGS) entry which is preliminary data.</text>
</comment>
<dbReference type="PANTHER" id="PTHR23113">
    <property type="entry name" value="GUANINE NUCLEOTIDE EXCHANGE FACTOR"/>
    <property type="match status" value="1"/>
</dbReference>
<gene>
    <name evidence="4" type="ORF">FCALED_LOCUS7987</name>
</gene>
<organism evidence="4 5">
    <name type="scientific">Funneliformis caledonium</name>
    <dbReference type="NCBI Taxonomy" id="1117310"/>
    <lineage>
        <taxon>Eukaryota</taxon>
        <taxon>Fungi</taxon>
        <taxon>Fungi incertae sedis</taxon>
        <taxon>Mucoromycota</taxon>
        <taxon>Glomeromycotina</taxon>
        <taxon>Glomeromycetes</taxon>
        <taxon>Glomerales</taxon>
        <taxon>Glomeraceae</taxon>
        <taxon>Funneliformis</taxon>
    </lineage>
</organism>
<dbReference type="InterPro" id="IPR023578">
    <property type="entry name" value="Ras_GEF_dom_sf"/>
</dbReference>
<dbReference type="InterPro" id="IPR036964">
    <property type="entry name" value="RASGEF_cat_dom_sf"/>
</dbReference>
<keyword evidence="5" id="KW-1185">Reference proteome</keyword>
<dbReference type="OrthoDB" id="546434at2759"/>
<evidence type="ECO:0000256" key="2">
    <source>
        <dbReference type="PROSITE-ProRule" id="PRU00168"/>
    </source>
</evidence>
<dbReference type="Proteomes" id="UP000789570">
    <property type="component" value="Unassembled WGS sequence"/>
</dbReference>
<dbReference type="InterPro" id="IPR019804">
    <property type="entry name" value="Ras_G-nucl-exch_fac_CS"/>
</dbReference>
<dbReference type="GO" id="GO:0005886">
    <property type="term" value="C:plasma membrane"/>
    <property type="evidence" value="ECO:0007669"/>
    <property type="project" value="TreeGrafter"/>
</dbReference>
<dbReference type="InterPro" id="IPR001895">
    <property type="entry name" value="RASGEF_cat_dom"/>
</dbReference>